<evidence type="ECO:0000313" key="4">
    <source>
        <dbReference type="Proteomes" id="UP000435649"/>
    </source>
</evidence>
<protein>
    <submittedName>
        <fullName evidence="3">DUF2079 domain-containing protein</fullName>
    </submittedName>
</protein>
<dbReference type="Proteomes" id="UP000435649">
    <property type="component" value="Unassembled WGS sequence"/>
</dbReference>
<reference evidence="3 4" key="1">
    <citation type="submission" date="2019-08" db="EMBL/GenBank/DDBJ databases">
        <title>In-depth cultivation of the pig gut microbiome towards novel bacterial diversity and tailored functional studies.</title>
        <authorList>
            <person name="Wylensek D."/>
            <person name="Hitch T.C.A."/>
            <person name="Clavel T."/>
        </authorList>
    </citation>
    <scope>NUCLEOTIDE SEQUENCE [LARGE SCALE GENOMIC DNA]</scope>
    <source>
        <strain evidence="3 4">BBE-744-WT-12</strain>
    </source>
</reference>
<gene>
    <name evidence="3" type="ORF">FYJ85_12560</name>
</gene>
<comment type="caution">
    <text evidence="3">The sequence shown here is derived from an EMBL/GenBank/DDBJ whole genome shotgun (WGS) entry which is preliminary data.</text>
</comment>
<feature type="transmembrane region" description="Helical" evidence="2">
    <location>
        <begin position="337"/>
        <end position="354"/>
    </location>
</feature>
<feature type="compositionally biased region" description="Basic residues" evidence="1">
    <location>
        <begin position="80"/>
        <end position="89"/>
    </location>
</feature>
<keyword evidence="2" id="KW-1133">Transmembrane helix</keyword>
<sequence length="821" mass="90656">MERLLRFVAAFEPRSARARHRLRLRQAAGQNRGFRRYGGGYGPRAQDQSRQTGAGGPERAGRRARAAQHAPAFAGDRSRIGRRTARPRARTADRSRGAAQEMNSSRRSASTALGAVALLAVAGAATARVCFDVVATDMVYFLVRASETPRLVPLAGFVALFELLLLRVKPRRLLEVFAPFVLVLPFLPFPPSVNLLAAYAAAAGLTVYRAALVGAFDGKSARQFTGRLPLLSGLLTVLMCALGVLASKLAYDRLFLTMSDWGIYTAMAWNTFHGEILRGTWPVPDFSAGHFMPGFFFPMSVVFGLLPSVFTAFGCGALALWGSAVLVWLFARKRGFSRPYAAAFGLIWLLYPSVSNLNYTLFYGVNAIVSFIPVFFGFYLLYEAKRYKLAFLVFLFSLTLKETVGIFWLGWGIVSFFEGRRRDGVLYGAIGALYFLLAVKVLIPYFAGADYIFYGQFEQLGGGMTDILLSPFTRPGEFWGQVLRIKNLQLLVLLLLPVFPGALNRPWLLGASALLLGFNFVRGSEEIVNLVLQYQVETIAMFTVALVLGVRQAKASGRLPRLLAWRLEGAKKQNTRLAMTAGTLGCAFFSHVFFAETFYGKNNVGKIDGFTNAQEEVSELKKIIPPGVKISAGQQLAPQFLFRNTLYGEQRPEGEFVLYHIGDDPISVSLEQHRKNLEDPALAPVWSRRLDDGRTLLLFRRGADLPRLRPYGTVRPARSVLPPRPAATEDGIRCFTATFLPGENGGVLVRLKLLRKLDAFPRIYAQALFPDGRVFRKSFFFADAAVAPEQLPVGATDEFTIPVSPEELANSEFGIGVRLLP</sequence>
<name>A0A844G6B5_9BACT</name>
<keyword evidence="2" id="KW-0472">Membrane</keyword>
<feature type="transmembrane region" description="Helical" evidence="2">
    <location>
        <begin position="196"/>
        <end position="216"/>
    </location>
</feature>
<feature type="transmembrane region" description="Helical" evidence="2">
    <location>
        <begin position="425"/>
        <end position="447"/>
    </location>
</feature>
<evidence type="ECO:0000256" key="2">
    <source>
        <dbReference type="SAM" id="Phobius"/>
    </source>
</evidence>
<feature type="transmembrane region" description="Helical" evidence="2">
    <location>
        <begin position="151"/>
        <end position="166"/>
    </location>
</feature>
<feature type="transmembrane region" description="Helical" evidence="2">
    <location>
        <begin position="228"/>
        <end position="251"/>
    </location>
</feature>
<organism evidence="3 4">
    <name type="scientific">Victivallis lenta</name>
    <dbReference type="NCBI Taxonomy" id="2606640"/>
    <lineage>
        <taxon>Bacteria</taxon>
        <taxon>Pseudomonadati</taxon>
        <taxon>Lentisphaerota</taxon>
        <taxon>Lentisphaeria</taxon>
        <taxon>Victivallales</taxon>
        <taxon>Victivallaceae</taxon>
        <taxon>Victivallis</taxon>
    </lineage>
</organism>
<keyword evidence="4" id="KW-1185">Reference proteome</keyword>
<dbReference type="Pfam" id="PF09852">
    <property type="entry name" value="DUF2079"/>
    <property type="match status" value="1"/>
</dbReference>
<feature type="transmembrane region" description="Helical" evidence="2">
    <location>
        <begin position="112"/>
        <end position="131"/>
    </location>
</feature>
<dbReference type="AlphaFoldDB" id="A0A844G6B5"/>
<proteinExistence type="predicted"/>
<feature type="transmembrane region" description="Helical" evidence="2">
    <location>
        <begin position="173"/>
        <end position="190"/>
    </location>
</feature>
<feature type="region of interest" description="Disordered" evidence="1">
    <location>
        <begin position="24"/>
        <end position="106"/>
    </location>
</feature>
<dbReference type="EMBL" id="VUNS01000013">
    <property type="protein sequence ID" value="MST97869.1"/>
    <property type="molecule type" value="Genomic_DNA"/>
</dbReference>
<evidence type="ECO:0000256" key="1">
    <source>
        <dbReference type="SAM" id="MobiDB-lite"/>
    </source>
</evidence>
<feature type="transmembrane region" description="Helical" evidence="2">
    <location>
        <begin position="389"/>
        <end position="413"/>
    </location>
</feature>
<feature type="transmembrane region" description="Helical" evidence="2">
    <location>
        <begin position="360"/>
        <end position="382"/>
    </location>
</feature>
<feature type="transmembrane region" description="Helical" evidence="2">
    <location>
        <begin position="301"/>
        <end position="330"/>
    </location>
</feature>
<keyword evidence="2" id="KW-0812">Transmembrane</keyword>
<evidence type="ECO:0000313" key="3">
    <source>
        <dbReference type="EMBL" id="MST97869.1"/>
    </source>
</evidence>
<dbReference type="InterPro" id="IPR018650">
    <property type="entry name" value="STSV1_Orf64"/>
</dbReference>
<accession>A0A844G6B5</accession>
<feature type="transmembrane region" description="Helical" evidence="2">
    <location>
        <begin position="488"/>
        <end position="507"/>
    </location>
</feature>